<keyword evidence="1" id="KW-0812">Transmembrane</keyword>
<proteinExistence type="predicted"/>
<protein>
    <submittedName>
        <fullName evidence="2">Uncharacterized protein</fullName>
    </submittedName>
</protein>
<name>A0ABS0AU05_9GAMM</name>
<evidence type="ECO:0000313" key="2">
    <source>
        <dbReference type="EMBL" id="MBF5057593.1"/>
    </source>
</evidence>
<keyword evidence="3" id="KW-1185">Reference proteome</keyword>
<feature type="transmembrane region" description="Helical" evidence="1">
    <location>
        <begin position="35"/>
        <end position="58"/>
    </location>
</feature>
<evidence type="ECO:0000256" key="1">
    <source>
        <dbReference type="SAM" id="Phobius"/>
    </source>
</evidence>
<keyword evidence="1" id="KW-1133">Transmembrane helix</keyword>
<evidence type="ECO:0000313" key="3">
    <source>
        <dbReference type="Proteomes" id="UP000662703"/>
    </source>
</evidence>
<dbReference type="EMBL" id="ARXX01000050">
    <property type="protein sequence ID" value="MBF5057593.1"/>
    <property type="molecule type" value="Genomic_DNA"/>
</dbReference>
<dbReference type="Proteomes" id="UP000662703">
    <property type="component" value="Unassembled WGS sequence"/>
</dbReference>
<accession>A0ABS0AU05</accession>
<keyword evidence="1" id="KW-0472">Membrane</keyword>
<organism evidence="2 3">
    <name type="scientific">Alloalcanivorax profundimaris</name>
    <dbReference type="NCBI Taxonomy" id="2735259"/>
    <lineage>
        <taxon>Bacteria</taxon>
        <taxon>Pseudomonadati</taxon>
        <taxon>Pseudomonadota</taxon>
        <taxon>Gammaproteobacteria</taxon>
        <taxon>Oceanospirillales</taxon>
        <taxon>Alcanivoracaceae</taxon>
        <taxon>Alloalcanivorax</taxon>
    </lineage>
</organism>
<sequence>MVHGITIRRRGVGPRRIRSGLKVMALICTLMLRKILFLSLILWGLFPLVMIFLEILALGSQLE</sequence>
<comment type="caution">
    <text evidence="2">The sequence shown here is derived from an EMBL/GenBank/DDBJ whole genome shotgun (WGS) entry which is preliminary data.</text>
</comment>
<reference evidence="2 3" key="1">
    <citation type="submission" date="2012-09" db="EMBL/GenBank/DDBJ databases">
        <title>Genome Sequence of alkane-degrading Bacterium Alcanivorax sp. 521-1.</title>
        <authorList>
            <person name="Lai Q."/>
            <person name="Shao Z."/>
        </authorList>
    </citation>
    <scope>NUCLEOTIDE SEQUENCE [LARGE SCALE GENOMIC DNA]</scope>
    <source>
        <strain evidence="2 3">521-1</strain>
    </source>
</reference>
<gene>
    <name evidence="2" type="ORF">Y5W_02887</name>
</gene>